<keyword evidence="4 5" id="KW-0472">Membrane</keyword>
<evidence type="ECO:0000256" key="2">
    <source>
        <dbReference type="ARBA" id="ARBA00022692"/>
    </source>
</evidence>
<feature type="transmembrane region" description="Helical" evidence="5">
    <location>
        <begin position="6"/>
        <end position="27"/>
    </location>
</feature>
<keyword evidence="7" id="KW-1185">Reference proteome</keyword>
<keyword evidence="3 5" id="KW-1133">Transmembrane helix</keyword>
<evidence type="ECO:0000256" key="3">
    <source>
        <dbReference type="ARBA" id="ARBA00022989"/>
    </source>
</evidence>
<dbReference type="Proteomes" id="UP001151309">
    <property type="component" value="Unassembled WGS sequence"/>
</dbReference>
<name>A0A9X3KBD6_9HYPH</name>
<dbReference type="EMBL" id="JAPZLT010000002">
    <property type="protein sequence ID" value="MCZ7908534.1"/>
    <property type="molecule type" value="Genomic_DNA"/>
</dbReference>
<dbReference type="RefSeq" id="WP_269830706.1">
    <property type="nucleotide sequence ID" value="NZ_JAPZLT010000002.1"/>
</dbReference>
<comment type="caution">
    <text evidence="6">The sequence shown here is derived from an EMBL/GenBank/DDBJ whole genome shotgun (WGS) entry which is preliminary data.</text>
</comment>
<reference evidence="6" key="1">
    <citation type="submission" date="2022-12" db="EMBL/GenBank/DDBJ databases">
        <title>Draft genome sequences of 22 rhizogenic Agrobacterium biovar 1 strains, the causative agent of hairy root disease.</title>
        <authorList>
            <person name="Kim N."/>
            <person name="Vargas P."/>
            <person name="Rediers H."/>
        </authorList>
    </citation>
    <scope>NUCLEOTIDE SEQUENCE</scope>
    <source>
        <strain evidence="6">ST07.17.026</strain>
    </source>
</reference>
<dbReference type="AlphaFoldDB" id="A0A9X3KBD6"/>
<evidence type="ECO:0000256" key="5">
    <source>
        <dbReference type="SAM" id="Phobius"/>
    </source>
</evidence>
<proteinExistence type="predicted"/>
<protein>
    <submittedName>
        <fullName evidence="6">DoxX family protein</fullName>
    </submittedName>
</protein>
<gene>
    <name evidence="6" type="ORF">O9X94_04370</name>
</gene>
<dbReference type="InterPro" id="IPR032808">
    <property type="entry name" value="DoxX"/>
</dbReference>
<evidence type="ECO:0000313" key="7">
    <source>
        <dbReference type="Proteomes" id="UP001151309"/>
    </source>
</evidence>
<evidence type="ECO:0000256" key="4">
    <source>
        <dbReference type="ARBA" id="ARBA00023136"/>
    </source>
</evidence>
<feature type="transmembrane region" description="Helical" evidence="5">
    <location>
        <begin position="73"/>
        <end position="91"/>
    </location>
</feature>
<accession>A0A9X3KBD6</accession>
<dbReference type="Pfam" id="PF13564">
    <property type="entry name" value="DoxX_2"/>
    <property type="match status" value="1"/>
</dbReference>
<comment type="subcellular location">
    <subcellularLocation>
        <location evidence="1">Membrane</location>
        <topology evidence="1">Multi-pass membrane protein</topology>
    </subcellularLocation>
</comment>
<feature type="transmembrane region" description="Helical" evidence="5">
    <location>
        <begin position="39"/>
        <end position="61"/>
    </location>
</feature>
<sequence length="132" mass="14226">MTITYTYWISTALLSALYLSSAALYLSKSDFVEKAQADLGYRAAHLVPFMIVVKILGPLAILTRLSLPLSDLAYAGIFYHLILSGMAHLGVRSVKGAMPAAIGLILLATSFATQNHVRDVPSPYAFEAAAHQ</sequence>
<evidence type="ECO:0000313" key="6">
    <source>
        <dbReference type="EMBL" id="MCZ7908534.1"/>
    </source>
</evidence>
<keyword evidence="2 5" id="KW-0812">Transmembrane</keyword>
<organism evidence="6 7">
    <name type="scientific">Agrobacterium leguminum</name>
    <dbReference type="NCBI Taxonomy" id="2792015"/>
    <lineage>
        <taxon>Bacteria</taxon>
        <taxon>Pseudomonadati</taxon>
        <taxon>Pseudomonadota</taxon>
        <taxon>Alphaproteobacteria</taxon>
        <taxon>Hyphomicrobiales</taxon>
        <taxon>Rhizobiaceae</taxon>
        <taxon>Rhizobium/Agrobacterium group</taxon>
        <taxon>Agrobacterium</taxon>
    </lineage>
</organism>
<dbReference type="GO" id="GO:0016020">
    <property type="term" value="C:membrane"/>
    <property type="evidence" value="ECO:0007669"/>
    <property type="project" value="UniProtKB-SubCell"/>
</dbReference>
<evidence type="ECO:0000256" key="1">
    <source>
        <dbReference type="ARBA" id="ARBA00004141"/>
    </source>
</evidence>